<evidence type="ECO:0000313" key="5">
    <source>
        <dbReference type="Proteomes" id="UP000006304"/>
    </source>
</evidence>
<name>K0EUK7_NOCB7</name>
<evidence type="ECO:0000256" key="1">
    <source>
        <dbReference type="ARBA" id="ARBA00001971"/>
    </source>
</evidence>
<evidence type="ECO:0000313" key="4">
    <source>
        <dbReference type="EMBL" id="AFU00754.1"/>
    </source>
</evidence>
<dbReference type="SUPFAM" id="SSF48264">
    <property type="entry name" value="Cytochrome P450"/>
    <property type="match status" value="1"/>
</dbReference>
<dbReference type="eggNOG" id="COG2124">
    <property type="taxonomic scope" value="Bacteria"/>
</dbReference>
<organism evidence="4 5">
    <name type="scientific">Nocardia brasiliensis (strain ATCC 700358 / HUJEG-1)</name>
    <dbReference type="NCBI Taxonomy" id="1133849"/>
    <lineage>
        <taxon>Bacteria</taxon>
        <taxon>Bacillati</taxon>
        <taxon>Actinomycetota</taxon>
        <taxon>Actinomycetes</taxon>
        <taxon>Mycobacteriales</taxon>
        <taxon>Nocardiaceae</taxon>
        <taxon>Nocardia</taxon>
    </lineage>
</organism>
<dbReference type="InterPro" id="IPR001128">
    <property type="entry name" value="Cyt_P450"/>
</dbReference>
<evidence type="ECO:0000256" key="2">
    <source>
        <dbReference type="ARBA" id="ARBA00010617"/>
    </source>
</evidence>
<dbReference type="InterPro" id="IPR036396">
    <property type="entry name" value="Cyt_P450_sf"/>
</dbReference>
<dbReference type="GO" id="GO:0016705">
    <property type="term" value="F:oxidoreductase activity, acting on paired donors, with incorporation or reduction of molecular oxygen"/>
    <property type="evidence" value="ECO:0007669"/>
    <property type="project" value="InterPro"/>
</dbReference>
<sequence length="393" mass="43475">MVVPSETGGRRAVADRDWLSALIARAQRRGGIIRVRLPMPGRAWLVADGALIDRVLRTGAGEFDKGGPIYRIIRKATGNEGLFAVDDPRIWRELREQTNPAFTTANLVPLADESVRRLIERADGWPPGRSVAVFDEFKLFNVELLALHLLGQTVDCAEVVRLAQPIFDSQRKQWFRLGGGSYRRAIAALDAQVHAIIERRRARTEPGNDLLGHLLQARPALSDQRIRDQVVSHLMAGFDSTACAQAWACVRLADEPVRRAALRAELAATLGTRPPTAADLPRLPLLTAFFDEVVAQRPSFPLIFRHVAVGTVLGGRQLRPGDQLFLALGPSGHPFGVGKRKCVGEPLARLTGILALAVLVQRFPHWRRVHPHSSRVRYATTGPPRDSDIHFTR</sequence>
<accession>K0EUK7</accession>
<dbReference type="PRINTS" id="PR00463">
    <property type="entry name" value="EP450I"/>
</dbReference>
<dbReference type="AlphaFoldDB" id="K0EUK7"/>
<dbReference type="EMBL" id="CP003876">
    <property type="protein sequence ID" value="AFU00754.1"/>
    <property type="molecule type" value="Genomic_DNA"/>
</dbReference>
<dbReference type="PRINTS" id="PR00385">
    <property type="entry name" value="P450"/>
</dbReference>
<dbReference type="InterPro" id="IPR050121">
    <property type="entry name" value="Cytochrome_P450_monoxygenase"/>
</dbReference>
<proteinExistence type="inferred from homology"/>
<comment type="cofactor">
    <cofactor evidence="1">
        <name>heme</name>
        <dbReference type="ChEBI" id="CHEBI:30413"/>
    </cofactor>
</comment>
<dbReference type="HOGENOM" id="CLU_701766_0_0_11"/>
<dbReference type="PANTHER" id="PTHR24305">
    <property type="entry name" value="CYTOCHROME P450"/>
    <property type="match status" value="1"/>
</dbReference>
<evidence type="ECO:0000256" key="3">
    <source>
        <dbReference type="RuleBase" id="RU000461"/>
    </source>
</evidence>
<keyword evidence="3" id="KW-0349">Heme</keyword>
<dbReference type="PANTHER" id="PTHR24305:SF166">
    <property type="entry name" value="CYTOCHROME P450 12A4, MITOCHONDRIAL-RELATED"/>
    <property type="match status" value="1"/>
</dbReference>
<keyword evidence="5" id="KW-1185">Reference proteome</keyword>
<dbReference type="Proteomes" id="UP000006304">
    <property type="component" value="Chromosome"/>
</dbReference>
<dbReference type="Pfam" id="PF00067">
    <property type="entry name" value="p450"/>
    <property type="match status" value="2"/>
</dbReference>
<keyword evidence="3" id="KW-0560">Oxidoreductase</keyword>
<keyword evidence="3" id="KW-0408">Iron</keyword>
<dbReference type="PROSITE" id="PS00086">
    <property type="entry name" value="CYTOCHROME_P450"/>
    <property type="match status" value="1"/>
</dbReference>
<keyword evidence="3" id="KW-0503">Monooxygenase</keyword>
<dbReference type="GO" id="GO:0005506">
    <property type="term" value="F:iron ion binding"/>
    <property type="evidence" value="ECO:0007669"/>
    <property type="project" value="InterPro"/>
</dbReference>
<reference evidence="4 5" key="1">
    <citation type="journal article" date="2012" name="J. Bacteriol.">
        <title>Complete genome sequence of Nocardia brasiliensis HUJEG-1.</title>
        <authorList>
            <person name="Vera-Cabrera L."/>
            <person name="Ortiz-Lopez R."/>
            <person name="Elizondo-Gonzalez R."/>
            <person name="Perez-Maya A.A."/>
            <person name="Ocampo-Candiani J."/>
        </authorList>
    </citation>
    <scope>NUCLEOTIDE SEQUENCE [LARGE SCALE GENOMIC DNA]</scope>
    <source>
        <strain evidence="5">ATCC 700358</strain>
    </source>
</reference>
<dbReference type="KEGG" id="nbr:O3I_013965"/>
<dbReference type="InterPro" id="IPR017972">
    <property type="entry name" value="Cyt_P450_CS"/>
</dbReference>
<dbReference type="Gene3D" id="1.10.630.10">
    <property type="entry name" value="Cytochrome P450"/>
    <property type="match status" value="1"/>
</dbReference>
<dbReference type="GO" id="GO:0020037">
    <property type="term" value="F:heme binding"/>
    <property type="evidence" value="ECO:0007669"/>
    <property type="project" value="InterPro"/>
</dbReference>
<protein>
    <submittedName>
        <fullName evidence="4">Cytochrome P450</fullName>
    </submittedName>
</protein>
<dbReference type="GO" id="GO:0004497">
    <property type="term" value="F:monooxygenase activity"/>
    <property type="evidence" value="ECO:0007669"/>
    <property type="project" value="UniProtKB-KW"/>
</dbReference>
<comment type="similarity">
    <text evidence="2 3">Belongs to the cytochrome P450 family.</text>
</comment>
<dbReference type="InterPro" id="IPR002401">
    <property type="entry name" value="Cyt_P450_E_grp-I"/>
</dbReference>
<dbReference type="STRING" id="1133849.O3I_013965"/>
<gene>
    <name evidence="4" type="ORF">O3I_013965</name>
</gene>
<keyword evidence="3" id="KW-0479">Metal-binding</keyword>